<organism evidence="1 2">
    <name type="scientific">Trachymyrmex septentrionalis</name>
    <dbReference type="NCBI Taxonomy" id="34720"/>
    <lineage>
        <taxon>Eukaryota</taxon>
        <taxon>Metazoa</taxon>
        <taxon>Ecdysozoa</taxon>
        <taxon>Arthropoda</taxon>
        <taxon>Hexapoda</taxon>
        <taxon>Insecta</taxon>
        <taxon>Pterygota</taxon>
        <taxon>Neoptera</taxon>
        <taxon>Endopterygota</taxon>
        <taxon>Hymenoptera</taxon>
        <taxon>Apocrita</taxon>
        <taxon>Aculeata</taxon>
        <taxon>Formicoidea</taxon>
        <taxon>Formicidae</taxon>
        <taxon>Myrmicinae</taxon>
        <taxon>Trachymyrmex</taxon>
    </lineage>
</organism>
<proteinExistence type="predicted"/>
<dbReference type="Proteomes" id="UP000078541">
    <property type="component" value="Unassembled WGS sequence"/>
</dbReference>
<evidence type="ECO:0000313" key="2">
    <source>
        <dbReference type="Proteomes" id="UP000078541"/>
    </source>
</evidence>
<reference evidence="1 2" key="1">
    <citation type="submission" date="2016-03" db="EMBL/GenBank/DDBJ databases">
        <title>Trachymyrmex septentrionalis WGS genome.</title>
        <authorList>
            <person name="Nygaard S."/>
            <person name="Hu H."/>
            <person name="Boomsma J."/>
            <person name="Zhang G."/>
        </authorList>
    </citation>
    <scope>NUCLEOTIDE SEQUENCE [LARGE SCALE GENOMIC DNA]</scope>
    <source>
        <strain evidence="1">Tsep2-gDNA-1</strain>
        <tissue evidence="1">Whole body</tissue>
    </source>
</reference>
<gene>
    <name evidence="1" type="ORF">ALC56_12885</name>
</gene>
<keyword evidence="2" id="KW-1185">Reference proteome</keyword>
<accession>A0A195EX13</accession>
<protein>
    <submittedName>
        <fullName evidence="1">Uncharacterized protein</fullName>
    </submittedName>
</protein>
<evidence type="ECO:0000313" key="1">
    <source>
        <dbReference type="EMBL" id="KYN32820.1"/>
    </source>
</evidence>
<name>A0A195EX13_9HYME</name>
<sequence length="202" mass="22542">MKVHEGIIHQRGHSFSTPVQVGGGGEGYLRESPFPEVHSFLTRVPAISGTRQDAPPGRYKSERCVVSCIDCRRPSAVLCLREFSTARRRRRVTERGGNPFYIVVDAELFSSRNPLLSANQHVAMHPYCPIIETTRHRSTENGKRNPDLHAQVYTMECGPATVDIPGCVDIRTSRANVDEGQRLAMEAKSGRAEMGRNVSRRN</sequence>
<dbReference type="EMBL" id="KQ981931">
    <property type="protein sequence ID" value="KYN32820.1"/>
    <property type="molecule type" value="Genomic_DNA"/>
</dbReference>
<dbReference type="AlphaFoldDB" id="A0A195EX13"/>